<protein>
    <submittedName>
        <fullName evidence="3">Coiled-coil domain containing 73</fullName>
    </submittedName>
</protein>
<keyword evidence="2" id="KW-1133">Transmembrane helix</keyword>
<dbReference type="Proteomes" id="UP000264840">
    <property type="component" value="Unplaced"/>
</dbReference>
<keyword evidence="1" id="KW-0175">Coiled coil</keyword>
<name>A0A3Q2UUP5_HAPBU</name>
<dbReference type="GeneTree" id="ENSGT00390000013482"/>
<sequence length="156" mass="18269">MKIFRLNHTFLVTAFPFKCSYQVFPGCLSNCELTDDQISKLVLEKQEMEWEKESLQHRIESVTKQHTDEFFCAVLWAFIAFLTLKMNLTFQGKYQVIAELKDKEINNLKEELKSLQVLSCSTFFFLLYLCFIVTCTPSAPFIPSLLKISKITQFNR</sequence>
<keyword evidence="2" id="KW-0812">Transmembrane</keyword>
<evidence type="ECO:0000256" key="1">
    <source>
        <dbReference type="SAM" id="Coils"/>
    </source>
</evidence>
<feature type="coiled-coil region" evidence="1">
    <location>
        <begin position="38"/>
        <end position="65"/>
    </location>
</feature>
<dbReference type="AlphaFoldDB" id="A0A3Q2UUP5"/>
<accession>A0A3Q2UUP5</accession>
<evidence type="ECO:0000313" key="3">
    <source>
        <dbReference type="Ensembl" id="ENSHBUP00000001305.1"/>
    </source>
</evidence>
<dbReference type="PANTHER" id="PTHR28660:SF1">
    <property type="entry name" value="COILED-COIL DOMAIN-CONTAINING PROTEIN 73"/>
    <property type="match status" value="1"/>
</dbReference>
<reference evidence="3" key="1">
    <citation type="submission" date="2025-08" db="UniProtKB">
        <authorList>
            <consortium name="Ensembl"/>
        </authorList>
    </citation>
    <scope>IDENTIFICATION</scope>
</reference>
<dbReference type="PANTHER" id="PTHR28660">
    <property type="entry name" value="COILED-COIL DOMAIN-CONTAINING PROTEIN 73"/>
    <property type="match status" value="1"/>
</dbReference>
<dbReference type="InterPro" id="IPR031650">
    <property type="entry name" value="CCDC73"/>
</dbReference>
<organism evidence="3 4">
    <name type="scientific">Haplochromis burtoni</name>
    <name type="common">Burton's mouthbrooder</name>
    <name type="synonym">Chromis burtoni</name>
    <dbReference type="NCBI Taxonomy" id="8153"/>
    <lineage>
        <taxon>Eukaryota</taxon>
        <taxon>Metazoa</taxon>
        <taxon>Chordata</taxon>
        <taxon>Craniata</taxon>
        <taxon>Vertebrata</taxon>
        <taxon>Euteleostomi</taxon>
        <taxon>Actinopterygii</taxon>
        <taxon>Neopterygii</taxon>
        <taxon>Teleostei</taxon>
        <taxon>Neoteleostei</taxon>
        <taxon>Acanthomorphata</taxon>
        <taxon>Ovalentaria</taxon>
        <taxon>Cichlomorphae</taxon>
        <taxon>Cichliformes</taxon>
        <taxon>Cichlidae</taxon>
        <taxon>African cichlids</taxon>
        <taxon>Pseudocrenilabrinae</taxon>
        <taxon>Haplochromini</taxon>
        <taxon>Haplochromis</taxon>
    </lineage>
</organism>
<proteinExistence type="predicted"/>
<dbReference type="Ensembl" id="ENSHBUT00000014011.1">
    <property type="protein sequence ID" value="ENSHBUP00000001305.1"/>
    <property type="gene ID" value="ENSHBUG00000002504.1"/>
</dbReference>
<keyword evidence="4" id="KW-1185">Reference proteome</keyword>
<feature type="transmembrane region" description="Helical" evidence="2">
    <location>
        <begin position="70"/>
        <end position="90"/>
    </location>
</feature>
<keyword evidence="2" id="KW-0472">Membrane</keyword>
<feature type="transmembrane region" description="Helical" evidence="2">
    <location>
        <begin position="123"/>
        <end position="146"/>
    </location>
</feature>
<evidence type="ECO:0000313" key="4">
    <source>
        <dbReference type="Proteomes" id="UP000264840"/>
    </source>
</evidence>
<evidence type="ECO:0000256" key="2">
    <source>
        <dbReference type="SAM" id="Phobius"/>
    </source>
</evidence>
<reference evidence="3" key="2">
    <citation type="submission" date="2025-09" db="UniProtKB">
        <authorList>
            <consortium name="Ensembl"/>
        </authorList>
    </citation>
    <scope>IDENTIFICATION</scope>
</reference>
<dbReference type="Pfam" id="PF15818">
    <property type="entry name" value="CCDC73"/>
    <property type="match status" value="1"/>
</dbReference>